<dbReference type="InterPro" id="IPR027417">
    <property type="entry name" value="P-loop_NTPase"/>
</dbReference>
<gene>
    <name evidence="4" type="ORF">METZ01_LOCUS322643</name>
</gene>
<sequence length="238" mass="28995">LYHYFKKHPNIMGSYKKEIGFFDDNYNLGIEWYRSWFPTKTSIEKRTKKNKKNLVYEGSPGYFQKQWCIKNMYETLPNVKLILVLRNPVDRTYSHYQHTTRRGIKTKIPFRDLLDRDLKTYEQIKNDDNEYFKNFVLNSYIGPSIYVRLVKEWLKYFRLEQLLIFSTEELAKNPREVFSRIFGFLNIKEEEINTESRQNVGGYDASLDSDLRQRLIDFFRPHNEELFNTINQRFDWDK</sequence>
<dbReference type="GO" id="GO:0008146">
    <property type="term" value="F:sulfotransferase activity"/>
    <property type="evidence" value="ECO:0007669"/>
    <property type="project" value="InterPro"/>
</dbReference>
<dbReference type="Pfam" id="PF00685">
    <property type="entry name" value="Sulfotransfer_1"/>
    <property type="match status" value="1"/>
</dbReference>
<name>A0A382P8P5_9ZZZZ</name>
<evidence type="ECO:0000313" key="4">
    <source>
        <dbReference type="EMBL" id="SVC69789.1"/>
    </source>
</evidence>
<evidence type="ECO:0000256" key="1">
    <source>
        <dbReference type="ARBA" id="ARBA00022679"/>
    </source>
</evidence>
<dbReference type="AlphaFoldDB" id="A0A382P8P5"/>
<dbReference type="Gene3D" id="3.40.50.300">
    <property type="entry name" value="P-loop containing nucleotide triphosphate hydrolases"/>
    <property type="match status" value="1"/>
</dbReference>
<dbReference type="InterPro" id="IPR000863">
    <property type="entry name" value="Sulfotransferase_dom"/>
</dbReference>
<organism evidence="4">
    <name type="scientific">marine metagenome</name>
    <dbReference type="NCBI Taxonomy" id="408172"/>
    <lineage>
        <taxon>unclassified sequences</taxon>
        <taxon>metagenomes</taxon>
        <taxon>ecological metagenomes</taxon>
    </lineage>
</organism>
<evidence type="ECO:0000259" key="3">
    <source>
        <dbReference type="Pfam" id="PF00685"/>
    </source>
</evidence>
<accession>A0A382P8P5</accession>
<dbReference type="InterPro" id="IPR037359">
    <property type="entry name" value="NST/OST"/>
</dbReference>
<protein>
    <recommendedName>
        <fullName evidence="3">Sulfotransferase domain-containing protein</fullName>
    </recommendedName>
</protein>
<keyword evidence="2" id="KW-0325">Glycoprotein</keyword>
<evidence type="ECO:0000256" key="2">
    <source>
        <dbReference type="ARBA" id="ARBA00023180"/>
    </source>
</evidence>
<feature type="domain" description="Sulfotransferase" evidence="3">
    <location>
        <begin position="19"/>
        <end position="194"/>
    </location>
</feature>
<reference evidence="4" key="1">
    <citation type="submission" date="2018-05" db="EMBL/GenBank/DDBJ databases">
        <authorList>
            <person name="Lanie J.A."/>
            <person name="Ng W.-L."/>
            <person name="Kazmierczak K.M."/>
            <person name="Andrzejewski T.M."/>
            <person name="Davidsen T.M."/>
            <person name="Wayne K.J."/>
            <person name="Tettelin H."/>
            <person name="Glass J.I."/>
            <person name="Rusch D."/>
            <person name="Podicherti R."/>
            <person name="Tsui H.-C.T."/>
            <person name="Winkler M.E."/>
        </authorList>
    </citation>
    <scope>NUCLEOTIDE SEQUENCE</scope>
</reference>
<dbReference type="PANTHER" id="PTHR10605:SF56">
    <property type="entry name" value="BIFUNCTIONAL HEPARAN SULFATE N-DEACETYLASE_N-SULFOTRANSFERASE"/>
    <property type="match status" value="1"/>
</dbReference>
<dbReference type="SUPFAM" id="SSF52540">
    <property type="entry name" value="P-loop containing nucleoside triphosphate hydrolases"/>
    <property type="match status" value="1"/>
</dbReference>
<keyword evidence="1" id="KW-0808">Transferase</keyword>
<feature type="non-terminal residue" evidence="4">
    <location>
        <position position="1"/>
    </location>
</feature>
<proteinExistence type="predicted"/>
<dbReference type="EMBL" id="UINC01105675">
    <property type="protein sequence ID" value="SVC69789.1"/>
    <property type="molecule type" value="Genomic_DNA"/>
</dbReference>
<dbReference type="PANTHER" id="PTHR10605">
    <property type="entry name" value="HEPARAN SULFATE SULFOTRANSFERASE"/>
    <property type="match status" value="1"/>
</dbReference>